<protein>
    <submittedName>
        <fullName evidence="1">Uncharacterized protein</fullName>
    </submittedName>
</protein>
<name>A0A1A9BHI7_9ACTN</name>
<gene>
    <name evidence="1" type="ORF">GA0070622_5640</name>
</gene>
<evidence type="ECO:0000313" key="2">
    <source>
        <dbReference type="Proteomes" id="UP000199558"/>
    </source>
</evidence>
<accession>A0A1A9BHI7</accession>
<dbReference type="AlphaFoldDB" id="A0A1A9BHI7"/>
<keyword evidence="2" id="KW-1185">Reference proteome</keyword>
<dbReference type="EMBL" id="FLRH01000004">
    <property type="protein sequence ID" value="SBT68536.1"/>
    <property type="molecule type" value="Genomic_DNA"/>
</dbReference>
<dbReference type="OrthoDB" id="9182727at2"/>
<sequence length="201" mass="23207">MPEPSVPEKVRAEVIRELYRQVDMLDWEELPVRAKTAYYTRWVEDDAIGGMLADYMTSEGMRVWLKDVPLKEYARAVESFGSYAQYVSKHLTPPSEFVPLILGAGWRVRPETIREKPMHCKATDGSRERYVCWGRVRNFRDLVWAALNEAVDSAERPLIVVYATDAVPIDVERSERFRRIAEHCGLDVDFVRRQWLAAAAG</sequence>
<dbReference type="Proteomes" id="UP000199558">
    <property type="component" value="Unassembled WGS sequence"/>
</dbReference>
<reference evidence="2" key="1">
    <citation type="submission" date="2016-06" db="EMBL/GenBank/DDBJ databases">
        <authorList>
            <person name="Varghese N."/>
            <person name="Submissions Spin"/>
        </authorList>
    </citation>
    <scope>NUCLEOTIDE SEQUENCE [LARGE SCALE GENOMIC DNA]</scope>
    <source>
        <strain evidence="2">DSM 45794</strain>
    </source>
</reference>
<evidence type="ECO:0000313" key="1">
    <source>
        <dbReference type="EMBL" id="SBT68536.1"/>
    </source>
</evidence>
<proteinExistence type="predicted"/>
<organism evidence="1 2">
    <name type="scientific">Micromonospora sediminicola</name>
    <dbReference type="NCBI Taxonomy" id="946078"/>
    <lineage>
        <taxon>Bacteria</taxon>
        <taxon>Bacillati</taxon>
        <taxon>Actinomycetota</taxon>
        <taxon>Actinomycetes</taxon>
        <taxon>Micromonosporales</taxon>
        <taxon>Micromonosporaceae</taxon>
        <taxon>Micromonospora</taxon>
    </lineage>
</organism>
<dbReference type="RefSeq" id="WP_091581320.1">
    <property type="nucleotide sequence ID" value="NZ_FLRH01000004.1"/>
</dbReference>
<dbReference type="STRING" id="946078.GA0070622_5640"/>